<feature type="transmembrane region" description="Helical" evidence="1">
    <location>
        <begin position="339"/>
        <end position="358"/>
    </location>
</feature>
<dbReference type="GO" id="GO:0043709">
    <property type="term" value="P:cell adhesion involved in single-species biofilm formation"/>
    <property type="evidence" value="ECO:0007669"/>
    <property type="project" value="TreeGrafter"/>
</dbReference>
<organism evidence="3 4">
    <name type="scientific">Selenomonas artemidis F0399</name>
    <dbReference type="NCBI Taxonomy" id="749551"/>
    <lineage>
        <taxon>Bacteria</taxon>
        <taxon>Bacillati</taxon>
        <taxon>Bacillota</taxon>
        <taxon>Negativicutes</taxon>
        <taxon>Selenomonadales</taxon>
        <taxon>Selenomonadaceae</taxon>
        <taxon>Selenomonas</taxon>
    </lineage>
</organism>
<keyword evidence="1" id="KW-1133">Transmembrane helix</keyword>
<proteinExistence type="predicted"/>
<dbReference type="InterPro" id="IPR043128">
    <property type="entry name" value="Rev_trsase/Diguanyl_cyclase"/>
</dbReference>
<dbReference type="RefSeq" id="WP_009350832.1">
    <property type="nucleotide sequence ID" value="NZ_GL638158.1"/>
</dbReference>
<dbReference type="NCBIfam" id="TIGR00254">
    <property type="entry name" value="GGDEF"/>
    <property type="match status" value="1"/>
</dbReference>
<dbReference type="PANTHER" id="PTHR45138:SF9">
    <property type="entry name" value="DIGUANYLATE CYCLASE DGCM-RELATED"/>
    <property type="match status" value="1"/>
</dbReference>
<dbReference type="FunFam" id="3.30.70.270:FF:000001">
    <property type="entry name" value="Diguanylate cyclase domain protein"/>
    <property type="match status" value="1"/>
</dbReference>
<feature type="transmembrane region" description="Helical" evidence="1">
    <location>
        <begin position="283"/>
        <end position="304"/>
    </location>
</feature>
<dbReference type="SMART" id="SM00267">
    <property type="entry name" value="GGDEF"/>
    <property type="match status" value="1"/>
</dbReference>
<evidence type="ECO:0000259" key="2">
    <source>
        <dbReference type="PROSITE" id="PS50887"/>
    </source>
</evidence>
<dbReference type="HOGENOM" id="CLU_032807_0_0_9"/>
<accession>E7N590</accession>
<feature type="transmembrane region" description="Helical" evidence="1">
    <location>
        <begin position="364"/>
        <end position="385"/>
    </location>
</feature>
<dbReference type="GO" id="GO:0052621">
    <property type="term" value="F:diguanylate cyclase activity"/>
    <property type="evidence" value="ECO:0007669"/>
    <property type="project" value="TreeGrafter"/>
</dbReference>
<name>E7N590_9FIRM</name>
<dbReference type="Proteomes" id="UP000004633">
    <property type="component" value="Unassembled WGS sequence"/>
</dbReference>
<feature type="transmembrane region" description="Helical" evidence="1">
    <location>
        <begin position="185"/>
        <end position="206"/>
    </location>
</feature>
<dbReference type="Pfam" id="PF00990">
    <property type="entry name" value="GGDEF"/>
    <property type="match status" value="1"/>
</dbReference>
<feature type="transmembrane region" description="Helical" evidence="1">
    <location>
        <begin position="251"/>
        <end position="271"/>
    </location>
</feature>
<dbReference type="InterPro" id="IPR000160">
    <property type="entry name" value="GGDEF_dom"/>
</dbReference>
<dbReference type="PANTHER" id="PTHR45138">
    <property type="entry name" value="REGULATORY COMPONENTS OF SENSORY TRANSDUCTION SYSTEM"/>
    <property type="match status" value="1"/>
</dbReference>
<feature type="domain" description="GGDEF" evidence="2">
    <location>
        <begin position="443"/>
        <end position="569"/>
    </location>
</feature>
<gene>
    <name evidence="3" type="ORF">HMPREF9555_02185</name>
</gene>
<keyword evidence="1" id="KW-0812">Transmembrane</keyword>
<evidence type="ECO:0000313" key="4">
    <source>
        <dbReference type="Proteomes" id="UP000004633"/>
    </source>
</evidence>
<evidence type="ECO:0000313" key="3">
    <source>
        <dbReference type="EMBL" id="EFW28664.1"/>
    </source>
</evidence>
<dbReference type="InterPro" id="IPR050469">
    <property type="entry name" value="Diguanylate_Cyclase"/>
</dbReference>
<feature type="transmembrane region" description="Helical" evidence="1">
    <location>
        <begin position="310"/>
        <end position="327"/>
    </location>
</feature>
<reference evidence="3 4" key="1">
    <citation type="submission" date="2010-08" db="EMBL/GenBank/DDBJ databases">
        <authorList>
            <person name="Weinstock G."/>
            <person name="Sodergren E."/>
            <person name="Clifton S."/>
            <person name="Fulton L."/>
            <person name="Fulton B."/>
            <person name="Courtney L."/>
            <person name="Fronick C."/>
            <person name="Harrison M."/>
            <person name="Strong C."/>
            <person name="Farmer C."/>
            <person name="Delahaunty K."/>
            <person name="Markovic C."/>
            <person name="Hall O."/>
            <person name="Minx P."/>
            <person name="Tomlinson C."/>
            <person name="Mitreva M."/>
            <person name="Hou S."/>
            <person name="Chen J."/>
            <person name="Wollam A."/>
            <person name="Pepin K.H."/>
            <person name="Johnson M."/>
            <person name="Bhonagiri V."/>
            <person name="Zhang X."/>
            <person name="Suruliraj S."/>
            <person name="Warren W."/>
            <person name="Chinwalla A."/>
            <person name="Mardis E.R."/>
            <person name="Wilson R.K."/>
        </authorList>
    </citation>
    <scope>NUCLEOTIDE SEQUENCE [LARGE SCALE GENOMIC DNA]</scope>
    <source>
        <strain evidence="3 4">F0399</strain>
    </source>
</reference>
<dbReference type="SUPFAM" id="SSF55073">
    <property type="entry name" value="Nucleotide cyclase"/>
    <property type="match status" value="1"/>
</dbReference>
<evidence type="ECO:0000256" key="1">
    <source>
        <dbReference type="SAM" id="Phobius"/>
    </source>
</evidence>
<dbReference type="Gene3D" id="3.30.70.270">
    <property type="match status" value="1"/>
</dbReference>
<sequence length="573" mass="65502">MNKIVSFPRGNWITLLSVTLLTLIVASAWHTLKTPLDPSIQAEYAYIEGEPDYKDVIGFRADRYDWYPYDFPVPPKVPKGTTTVYISFEIPVSARFVGDHILFTTSNQDAYVYVDNDLVYTHGDWSSLLDTRGRAFHYVHFDSNLAGKRLTIMLHSTDPNWLGSIGYLAFGNEGSLIRKLSTTDAIYISSLSIAVTLIMLLLVGLMWRDSTHRRKTHLYLITFLGVFILWTAGTSSFFPRVFGMSHLWWELHLVTLYILPLSVIPVIREIVSPRFIGRIQSTWRIFVLVFAVSSLTEIVGLSGYTNFLYIYYPVLLVGFLVLIHAVIRSSWKHHPACRYASLTLISFVIFGGIDAYHWEYHQTAVMLATTVFSVYTTLPFIFFLMREQMLSDAKLARENTELSQELRESQEEAVRDALTGCYNRLQLQKSFDAFSALANERGFKFSFAIFDVDHFKSVNDTKGHLEGDNVLKKIARTVHDEIDRRHVFIRYGGDEFILLALHYDLETMAAFCEELRRKLEAALAGVTMSFGVSTWHGDKDRLRALIDRADRALYVSKEKGRNAVSTENEETDG</sequence>
<keyword evidence="1" id="KW-0472">Membrane</keyword>
<dbReference type="PROSITE" id="PS50887">
    <property type="entry name" value="GGDEF"/>
    <property type="match status" value="1"/>
</dbReference>
<dbReference type="CDD" id="cd01949">
    <property type="entry name" value="GGDEF"/>
    <property type="match status" value="1"/>
</dbReference>
<comment type="caution">
    <text evidence="3">The sequence shown here is derived from an EMBL/GenBank/DDBJ whole genome shotgun (WGS) entry which is preliminary data.</text>
</comment>
<dbReference type="STRING" id="749551.HMPREF9555_02185"/>
<protein>
    <submittedName>
        <fullName evidence="3">Diguanylate cyclase (GGDEF) domain protein</fullName>
    </submittedName>
</protein>
<dbReference type="InterPro" id="IPR029787">
    <property type="entry name" value="Nucleotide_cyclase"/>
</dbReference>
<dbReference type="GO" id="GO:1902201">
    <property type="term" value="P:negative regulation of bacterial-type flagellum-dependent cell motility"/>
    <property type="evidence" value="ECO:0007669"/>
    <property type="project" value="TreeGrafter"/>
</dbReference>
<keyword evidence="4" id="KW-1185">Reference proteome</keyword>
<feature type="transmembrane region" description="Helical" evidence="1">
    <location>
        <begin position="218"/>
        <end position="239"/>
    </location>
</feature>
<dbReference type="EMBL" id="AECV01000063">
    <property type="protein sequence ID" value="EFW28664.1"/>
    <property type="molecule type" value="Genomic_DNA"/>
</dbReference>
<dbReference type="AlphaFoldDB" id="E7N590"/>
<dbReference type="GO" id="GO:0005886">
    <property type="term" value="C:plasma membrane"/>
    <property type="evidence" value="ECO:0007669"/>
    <property type="project" value="TreeGrafter"/>
</dbReference>